<keyword evidence="1" id="KW-1133">Transmembrane helix</keyword>
<evidence type="ECO:0000256" key="1">
    <source>
        <dbReference type="SAM" id="Phobius"/>
    </source>
</evidence>
<name>A0A7G9GKI0_9FIRM</name>
<keyword evidence="1" id="KW-0812">Transmembrane</keyword>
<protein>
    <submittedName>
        <fullName evidence="2">Uncharacterized protein</fullName>
    </submittedName>
</protein>
<accession>A0A7G9GKI0</accession>
<evidence type="ECO:0000313" key="3">
    <source>
        <dbReference type="Proteomes" id="UP000515856"/>
    </source>
</evidence>
<dbReference type="KEGG" id="ehn:H9Q80_13725"/>
<keyword evidence="1" id="KW-0472">Membrane</keyword>
<sequence>MLLIITIEGIMVFDFASIVADIYSKKVLDTDLNLFGPMIFRIIGLVLGMILTVYGVILYKRYKKS</sequence>
<dbReference type="AlphaFoldDB" id="A0A7G9GKI0"/>
<dbReference type="EMBL" id="CP060636">
    <property type="protein sequence ID" value="QNM11312.1"/>
    <property type="molecule type" value="Genomic_DNA"/>
</dbReference>
<evidence type="ECO:0000313" key="2">
    <source>
        <dbReference type="EMBL" id="QNM11312.1"/>
    </source>
</evidence>
<keyword evidence="3" id="KW-1185">Reference proteome</keyword>
<feature type="transmembrane region" description="Helical" evidence="1">
    <location>
        <begin position="38"/>
        <end position="59"/>
    </location>
</feature>
<dbReference type="Proteomes" id="UP000515856">
    <property type="component" value="Chromosome"/>
</dbReference>
<proteinExistence type="predicted"/>
<reference evidence="2 3" key="1">
    <citation type="submission" date="2020-08" db="EMBL/GenBank/DDBJ databases">
        <authorList>
            <person name="Liu C."/>
            <person name="Sun Q."/>
        </authorList>
    </citation>
    <scope>NUCLEOTIDE SEQUENCE [LARGE SCALE GENOMIC DNA]</scope>
    <source>
        <strain evidence="2 3">NSJ-61</strain>
    </source>
</reference>
<organism evidence="2 3">
    <name type="scientific">[Eubacterium] hominis</name>
    <dbReference type="NCBI Taxonomy" id="2764325"/>
    <lineage>
        <taxon>Bacteria</taxon>
        <taxon>Bacillati</taxon>
        <taxon>Bacillota</taxon>
        <taxon>Erysipelotrichia</taxon>
        <taxon>Erysipelotrichales</taxon>
        <taxon>Erysipelotrichaceae</taxon>
        <taxon>Amedibacillus</taxon>
    </lineage>
</organism>
<gene>
    <name evidence="2" type="ORF">H9Q80_13725</name>
</gene>
<dbReference type="RefSeq" id="WP_117451767.1">
    <property type="nucleotide sequence ID" value="NZ_CP060636.1"/>
</dbReference>